<evidence type="ECO:0000313" key="4">
    <source>
        <dbReference type="EMBL" id="AXY75537.1"/>
    </source>
</evidence>
<dbReference type="Pfam" id="PF04397">
    <property type="entry name" value="LytTR"/>
    <property type="match status" value="1"/>
</dbReference>
<reference evidence="4 5" key="1">
    <citation type="submission" date="2018-09" db="EMBL/GenBank/DDBJ databases">
        <title>Genome sequencing of strain 6GH32-13.</title>
        <authorList>
            <person name="Weon H.-Y."/>
            <person name="Heo J."/>
            <person name="Kwon S.-W."/>
        </authorList>
    </citation>
    <scope>NUCLEOTIDE SEQUENCE [LARGE SCALE GENOMIC DNA]</scope>
    <source>
        <strain evidence="4 5">5GH32-13</strain>
    </source>
</reference>
<proteinExistence type="predicted"/>
<keyword evidence="1" id="KW-0597">Phosphoprotein</keyword>
<dbReference type="AlphaFoldDB" id="A0A3B7MP29"/>
<dbReference type="PANTHER" id="PTHR37299">
    <property type="entry name" value="TRANSCRIPTIONAL REGULATOR-RELATED"/>
    <property type="match status" value="1"/>
</dbReference>
<dbReference type="OrthoDB" id="9787344at2"/>
<dbReference type="InterPro" id="IPR007492">
    <property type="entry name" value="LytTR_DNA-bd_dom"/>
</dbReference>
<sequence length="256" mass="29285">MTILIIEDEVQTARDLQETIVALRPSFSIAGVIDSVETGLEWFEQHAQPDLIFSDIQLGDGLAFDIFRQVRLACPVVFCTAYDQYAIQAFRNNGIDYLLKPLDEQLLKQCLDKIHLLLQKPAANTSLPDLTELLKAISGTHKSYKSTFLVSYREKLIPVNIDDILFFRVAGEVVELFTKDNQQYRMAEALDHLESLVDPALFYRANRQYLVAFKAIREVEIYFERKLLVKLVQPTADPIIISKAKATDFLTWMEGH</sequence>
<dbReference type="PANTHER" id="PTHR37299:SF1">
    <property type="entry name" value="STAGE 0 SPORULATION PROTEIN A HOMOLOG"/>
    <property type="match status" value="1"/>
</dbReference>
<dbReference type="KEGG" id="pseg:D3H65_16810"/>
<organism evidence="4 5">
    <name type="scientific">Paraflavitalea soli</name>
    <dbReference type="NCBI Taxonomy" id="2315862"/>
    <lineage>
        <taxon>Bacteria</taxon>
        <taxon>Pseudomonadati</taxon>
        <taxon>Bacteroidota</taxon>
        <taxon>Chitinophagia</taxon>
        <taxon>Chitinophagales</taxon>
        <taxon>Chitinophagaceae</taxon>
        <taxon>Paraflavitalea</taxon>
    </lineage>
</organism>
<protein>
    <submittedName>
        <fullName evidence="4">DNA-binding response regulator</fullName>
    </submittedName>
</protein>
<keyword evidence="5" id="KW-1185">Reference proteome</keyword>
<feature type="domain" description="Response regulatory" evidence="2">
    <location>
        <begin position="2"/>
        <end position="115"/>
    </location>
</feature>
<gene>
    <name evidence="4" type="ORF">D3H65_16810</name>
</gene>
<dbReference type="PROSITE" id="PS50110">
    <property type="entry name" value="RESPONSE_REGULATORY"/>
    <property type="match status" value="1"/>
</dbReference>
<feature type="modified residue" description="4-aspartylphosphate" evidence="1">
    <location>
        <position position="55"/>
    </location>
</feature>
<evidence type="ECO:0000313" key="5">
    <source>
        <dbReference type="Proteomes" id="UP000263900"/>
    </source>
</evidence>
<evidence type="ECO:0000259" key="2">
    <source>
        <dbReference type="PROSITE" id="PS50110"/>
    </source>
</evidence>
<accession>A0A3B7MP29</accession>
<dbReference type="Proteomes" id="UP000263900">
    <property type="component" value="Chromosome"/>
</dbReference>
<dbReference type="Gene3D" id="2.40.50.1020">
    <property type="entry name" value="LytTr DNA-binding domain"/>
    <property type="match status" value="1"/>
</dbReference>
<dbReference type="SMART" id="SM00850">
    <property type="entry name" value="LytTR"/>
    <property type="match status" value="1"/>
</dbReference>
<dbReference type="SUPFAM" id="SSF52172">
    <property type="entry name" value="CheY-like"/>
    <property type="match status" value="1"/>
</dbReference>
<dbReference type="InterPro" id="IPR001789">
    <property type="entry name" value="Sig_transdc_resp-reg_receiver"/>
</dbReference>
<dbReference type="InterPro" id="IPR011006">
    <property type="entry name" value="CheY-like_superfamily"/>
</dbReference>
<dbReference type="PROSITE" id="PS50930">
    <property type="entry name" value="HTH_LYTTR"/>
    <property type="match status" value="1"/>
</dbReference>
<dbReference type="FunFam" id="3.40.50.2300:FF:000361">
    <property type="entry name" value="Two-component system response regulator"/>
    <property type="match status" value="1"/>
</dbReference>
<dbReference type="EMBL" id="CP032157">
    <property type="protein sequence ID" value="AXY75537.1"/>
    <property type="molecule type" value="Genomic_DNA"/>
</dbReference>
<dbReference type="Gene3D" id="3.40.50.2300">
    <property type="match status" value="1"/>
</dbReference>
<evidence type="ECO:0000259" key="3">
    <source>
        <dbReference type="PROSITE" id="PS50930"/>
    </source>
</evidence>
<evidence type="ECO:0000256" key="1">
    <source>
        <dbReference type="PROSITE-ProRule" id="PRU00169"/>
    </source>
</evidence>
<dbReference type="Pfam" id="PF00072">
    <property type="entry name" value="Response_reg"/>
    <property type="match status" value="1"/>
</dbReference>
<dbReference type="RefSeq" id="WP_119051418.1">
    <property type="nucleotide sequence ID" value="NZ_CP032157.1"/>
</dbReference>
<dbReference type="GO" id="GO:0000156">
    <property type="term" value="F:phosphorelay response regulator activity"/>
    <property type="evidence" value="ECO:0007669"/>
    <property type="project" value="InterPro"/>
</dbReference>
<name>A0A3B7MP29_9BACT</name>
<dbReference type="GO" id="GO:0003677">
    <property type="term" value="F:DNA binding"/>
    <property type="evidence" value="ECO:0007669"/>
    <property type="project" value="UniProtKB-KW"/>
</dbReference>
<keyword evidence="4" id="KW-0238">DNA-binding</keyword>
<dbReference type="InterPro" id="IPR046947">
    <property type="entry name" value="LytR-like"/>
</dbReference>
<dbReference type="SMART" id="SM00448">
    <property type="entry name" value="REC"/>
    <property type="match status" value="1"/>
</dbReference>
<feature type="domain" description="HTH LytTR-type" evidence="3">
    <location>
        <begin position="148"/>
        <end position="220"/>
    </location>
</feature>